<feature type="compositionally biased region" description="Pro residues" evidence="1">
    <location>
        <begin position="107"/>
        <end position="117"/>
    </location>
</feature>
<protein>
    <submittedName>
        <fullName evidence="2">Uncharacterized protein</fullName>
    </submittedName>
</protein>
<comment type="caution">
    <text evidence="2">The sequence shown here is derived from an EMBL/GenBank/DDBJ whole genome shotgun (WGS) entry which is preliminary data.</text>
</comment>
<sequence length="195" mass="22205">MMVCNLKPPRHETTYSMDTIMLLYTLMDEGAIHLGRILNKSMYDAATGARDKRLAFPVMITRLVEAYNIPTNQEDQIFTMSGKEKYCPFGYWQQEKRKARKGDLPQVNPPPIPPPIHEPQDWPSTSTTAAAQPAAQPTPPEASCTDIFKKLLRKLRRRKKDMRNTQAMIRTAFPDLEFNNNVPVSTSDSDNADYS</sequence>
<evidence type="ECO:0000256" key="1">
    <source>
        <dbReference type="SAM" id="MobiDB-lite"/>
    </source>
</evidence>
<dbReference type="EMBL" id="JASCZI010030591">
    <property type="protein sequence ID" value="MED6123774.1"/>
    <property type="molecule type" value="Genomic_DNA"/>
</dbReference>
<feature type="compositionally biased region" description="Low complexity" evidence="1">
    <location>
        <begin position="123"/>
        <end position="135"/>
    </location>
</feature>
<keyword evidence="3" id="KW-1185">Reference proteome</keyword>
<evidence type="ECO:0000313" key="2">
    <source>
        <dbReference type="EMBL" id="MED6123774.1"/>
    </source>
</evidence>
<name>A0ABU6RIK4_9FABA</name>
<proteinExistence type="predicted"/>
<reference evidence="2 3" key="1">
    <citation type="journal article" date="2023" name="Plants (Basel)">
        <title>Bridging the Gap: Combining Genomics and Transcriptomics Approaches to Understand Stylosanthes scabra, an Orphan Legume from the Brazilian Caatinga.</title>
        <authorList>
            <person name="Ferreira-Neto J.R.C."/>
            <person name="da Silva M.D."/>
            <person name="Binneck E."/>
            <person name="de Melo N.F."/>
            <person name="da Silva R.H."/>
            <person name="de Melo A.L.T.M."/>
            <person name="Pandolfi V."/>
            <person name="Bustamante F.O."/>
            <person name="Brasileiro-Vidal A.C."/>
            <person name="Benko-Iseppon A.M."/>
        </authorList>
    </citation>
    <scope>NUCLEOTIDE SEQUENCE [LARGE SCALE GENOMIC DNA]</scope>
    <source>
        <tissue evidence="2">Leaves</tissue>
    </source>
</reference>
<dbReference type="Proteomes" id="UP001341840">
    <property type="component" value="Unassembled WGS sequence"/>
</dbReference>
<accession>A0ABU6RIK4</accession>
<organism evidence="2 3">
    <name type="scientific">Stylosanthes scabra</name>
    <dbReference type="NCBI Taxonomy" id="79078"/>
    <lineage>
        <taxon>Eukaryota</taxon>
        <taxon>Viridiplantae</taxon>
        <taxon>Streptophyta</taxon>
        <taxon>Embryophyta</taxon>
        <taxon>Tracheophyta</taxon>
        <taxon>Spermatophyta</taxon>
        <taxon>Magnoliopsida</taxon>
        <taxon>eudicotyledons</taxon>
        <taxon>Gunneridae</taxon>
        <taxon>Pentapetalae</taxon>
        <taxon>rosids</taxon>
        <taxon>fabids</taxon>
        <taxon>Fabales</taxon>
        <taxon>Fabaceae</taxon>
        <taxon>Papilionoideae</taxon>
        <taxon>50 kb inversion clade</taxon>
        <taxon>dalbergioids sensu lato</taxon>
        <taxon>Dalbergieae</taxon>
        <taxon>Pterocarpus clade</taxon>
        <taxon>Stylosanthes</taxon>
    </lineage>
</organism>
<gene>
    <name evidence="2" type="ORF">PIB30_052599</name>
</gene>
<feature type="region of interest" description="Disordered" evidence="1">
    <location>
        <begin position="98"/>
        <end position="143"/>
    </location>
</feature>
<evidence type="ECO:0000313" key="3">
    <source>
        <dbReference type="Proteomes" id="UP001341840"/>
    </source>
</evidence>